<dbReference type="InterPro" id="IPR017476">
    <property type="entry name" value="UDP-Glc/GDP-Man"/>
</dbReference>
<dbReference type="Pfam" id="PF03721">
    <property type="entry name" value="UDPG_MGDP_dh_N"/>
    <property type="match status" value="1"/>
</dbReference>
<feature type="domain" description="UDP-glucose/GDP-mannose dehydrogenase N-terminal" evidence="2">
    <location>
        <begin position="6"/>
        <end position="126"/>
    </location>
</feature>
<evidence type="ECO:0000313" key="4">
    <source>
        <dbReference type="Proteomes" id="UP001321475"/>
    </source>
</evidence>
<evidence type="ECO:0000313" key="3">
    <source>
        <dbReference type="EMBL" id="BDZ42871.1"/>
    </source>
</evidence>
<dbReference type="PIRSF" id="PIRSF000124">
    <property type="entry name" value="UDPglc_GDPman_dh"/>
    <property type="match status" value="1"/>
</dbReference>
<name>A0ABN6XGX1_9CELL</name>
<dbReference type="PIRSF" id="PIRSF500136">
    <property type="entry name" value="UDP_ManNAc_DH"/>
    <property type="match status" value="1"/>
</dbReference>
<dbReference type="EMBL" id="AP027729">
    <property type="protein sequence ID" value="BDZ42871.1"/>
    <property type="molecule type" value="Genomic_DNA"/>
</dbReference>
<accession>A0ABN6XGX1</accession>
<reference evidence="4" key="1">
    <citation type="journal article" date="2019" name="Int. J. Syst. Evol. Microbiol.">
        <title>The Global Catalogue of Microorganisms (GCM) 10K type strain sequencing project: providing services to taxonomists for standard genome sequencing and annotation.</title>
        <authorList>
            <consortium name="The Broad Institute Genomics Platform"/>
            <consortium name="The Broad Institute Genome Sequencing Center for Infectious Disease"/>
            <person name="Wu L."/>
            <person name="Ma J."/>
        </authorList>
    </citation>
    <scope>NUCLEOTIDE SEQUENCE [LARGE SCALE GENOMIC DNA]</scope>
    <source>
        <strain evidence="4">NBRC 108565</strain>
    </source>
</reference>
<evidence type="ECO:0000259" key="2">
    <source>
        <dbReference type="Pfam" id="PF03721"/>
    </source>
</evidence>
<proteinExistence type="predicted"/>
<dbReference type="SUPFAM" id="SSF51735">
    <property type="entry name" value="NAD(P)-binding Rossmann-fold domains"/>
    <property type="match status" value="1"/>
</dbReference>
<sequence>MTDIGNVTVVGLGYIGLPTAAILAESGVRVQGMDVSERTIDAVGRGEVPFVEPDLAGFVARAVAAGLLTASTEVLPADVYVIAVPTPFNDDRTPDLSYIEAASKAVAPTLTSDALVVLESTSPPGPPKHCPDGSPRRGPISSPTTGGRSSMWRTAPSACSRVGS</sequence>
<keyword evidence="4" id="KW-1185">Reference proteome</keyword>
<dbReference type="InterPro" id="IPR028359">
    <property type="entry name" value="UDP_ManNAc/GlcNAc_DH"/>
</dbReference>
<dbReference type="PANTHER" id="PTHR43491:SF1">
    <property type="entry name" value="UDP-N-ACETYL-D-MANNOSAMINE DEHYDROGENASE"/>
    <property type="match status" value="1"/>
</dbReference>
<protein>
    <recommendedName>
        <fullName evidence="2">UDP-glucose/GDP-mannose dehydrogenase N-terminal domain-containing protein</fullName>
    </recommendedName>
</protein>
<dbReference type="InterPro" id="IPR001732">
    <property type="entry name" value="UDP-Glc/GDP-Man_DH_N"/>
</dbReference>
<dbReference type="InterPro" id="IPR036291">
    <property type="entry name" value="NAD(P)-bd_dom_sf"/>
</dbReference>
<dbReference type="Proteomes" id="UP001321475">
    <property type="component" value="Chromosome"/>
</dbReference>
<organism evidence="3 4">
    <name type="scientific">Paraoerskovia sediminicola</name>
    <dbReference type="NCBI Taxonomy" id="1138587"/>
    <lineage>
        <taxon>Bacteria</taxon>
        <taxon>Bacillati</taxon>
        <taxon>Actinomycetota</taxon>
        <taxon>Actinomycetes</taxon>
        <taxon>Micrococcales</taxon>
        <taxon>Cellulomonadaceae</taxon>
        <taxon>Paraoerskovia</taxon>
    </lineage>
</organism>
<dbReference type="Gene3D" id="3.40.50.720">
    <property type="entry name" value="NAD(P)-binding Rossmann-like Domain"/>
    <property type="match status" value="1"/>
</dbReference>
<gene>
    <name evidence="3" type="ORF">GCM10025865_21700</name>
</gene>
<evidence type="ECO:0000256" key="1">
    <source>
        <dbReference type="SAM" id="MobiDB-lite"/>
    </source>
</evidence>
<feature type="compositionally biased region" description="Polar residues" evidence="1">
    <location>
        <begin position="141"/>
        <end position="152"/>
    </location>
</feature>
<feature type="region of interest" description="Disordered" evidence="1">
    <location>
        <begin position="119"/>
        <end position="164"/>
    </location>
</feature>
<dbReference type="PANTHER" id="PTHR43491">
    <property type="entry name" value="UDP-N-ACETYL-D-MANNOSAMINE DEHYDROGENASE"/>
    <property type="match status" value="1"/>
</dbReference>